<evidence type="ECO:0000259" key="16">
    <source>
        <dbReference type="Pfam" id="PF00745"/>
    </source>
</evidence>
<evidence type="ECO:0000256" key="1">
    <source>
        <dbReference type="ARBA" id="ARBA00005059"/>
    </source>
</evidence>
<dbReference type="KEGG" id="tsn:W908_02710"/>
<evidence type="ECO:0000256" key="3">
    <source>
        <dbReference type="ARBA" id="ARBA00012970"/>
    </source>
</evidence>
<keyword evidence="6 9" id="KW-0627">Porphyrin biosynthesis</keyword>
<gene>
    <name evidence="9" type="primary">hemA</name>
    <name evidence="19" type="ORF">W908_02710</name>
</gene>
<evidence type="ECO:0000256" key="14">
    <source>
        <dbReference type="RuleBase" id="RU000584"/>
    </source>
</evidence>
<dbReference type="InterPro" id="IPR015896">
    <property type="entry name" value="4pyrrol_synth_GluRdtase_dimer"/>
</dbReference>
<dbReference type="Pfam" id="PF01488">
    <property type="entry name" value="Shikimate_DH"/>
    <property type="match status" value="1"/>
</dbReference>
<evidence type="ECO:0000256" key="15">
    <source>
        <dbReference type="SAM" id="MobiDB-lite"/>
    </source>
</evidence>
<dbReference type="InterPro" id="IPR000343">
    <property type="entry name" value="4pyrrol_synth_GluRdtase"/>
</dbReference>
<dbReference type="InterPro" id="IPR006151">
    <property type="entry name" value="Shikm_DH/Glu-tRNA_Rdtase"/>
</dbReference>
<dbReference type="EC" id="1.2.1.70" evidence="3 9"/>
<dbReference type="EMBL" id="CP006911">
    <property type="protein sequence ID" value="ALE01607.1"/>
    <property type="molecule type" value="Genomic_DNA"/>
</dbReference>
<dbReference type="Pfam" id="PF05201">
    <property type="entry name" value="GlutR_N"/>
    <property type="match status" value="1"/>
</dbReference>
<dbReference type="GO" id="GO:0019353">
    <property type="term" value="P:protoporphyrinogen IX biosynthetic process from glutamate"/>
    <property type="evidence" value="ECO:0007669"/>
    <property type="project" value="TreeGrafter"/>
</dbReference>
<dbReference type="HAMAP" id="MF_00087">
    <property type="entry name" value="Glu_tRNA_reductase"/>
    <property type="match status" value="1"/>
</dbReference>
<dbReference type="SUPFAM" id="SSF51735">
    <property type="entry name" value="NAD(P)-binding Rossmann-fold domains"/>
    <property type="match status" value="1"/>
</dbReference>
<reference evidence="19 20" key="1">
    <citation type="journal article" date="2015" name="Genome Announc.">
        <title>Genome Sequence of 'Candidatus Thioglobus singularis' Strain PS1, a Mixotroph from the SUP05 Clade of Marine Gammaproteobacteria.</title>
        <authorList>
            <person name="Marshall K.T."/>
            <person name="Morris R.M."/>
        </authorList>
    </citation>
    <scope>NUCLEOTIDE SEQUENCE [LARGE SCALE GENOMIC DNA]</scope>
    <source>
        <strain evidence="19 20">PS1</strain>
    </source>
</reference>
<evidence type="ECO:0000256" key="11">
    <source>
        <dbReference type="PIRSR" id="PIRSR000445-2"/>
    </source>
</evidence>
<evidence type="ECO:0000256" key="8">
    <source>
        <dbReference type="ARBA" id="ARBA00068659"/>
    </source>
</evidence>
<dbReference type="OrthoDB" id="110209at2"/>
<comment type="subunit">
    <text evidence="9">Homodimer.</text>
</comment>
<dbReference type="Proteomes" id="UP000068905">
    <property type="component" value="Chromosome"/>
</dbReference>
<feature type="active site" description="Nucleophile" evidence="9 10">
    <location>
        <position position="51"/>
    </location>
</feature>
<feature type="domain" description="Glutamyl-tRNA reductase N-terminal" evidence="18">
    <location>
        <begin position="8"/>
        <end position="156"/>
    </location>
</feature>
<evidence type="ECO:0000256" key="12">
    <source>
        <dbReference type="PIRSR" id="PIRSR000445-3"/>
    </source>
</evidence>
<sequence length="422" mass="47152">MSNIAVLSVNHQLAPVEIREKVAFAQNELPSAISSLLAVQDIKACVIFSTCNRSEIYVSHSSKNIRDVLIQYMATTHAIDQLSLEQYISFYESNEAIEHTCKVACGLESLVLGEPQIFGQLKEAYHFSKTQGALDKILEKLFQHVFKTAKKVRTDTDIGSSPISVAYCAVKLSEKIFTTLENQTVLLIGAGEMIELSAQHLSKKGVKDMIFANRTLENAQPIALKHNAEAITLKSLSENLHRADIVITSTAAPIPIIGKGLIETVLHQRKHQPMLLIDLAIPRDIEPEANQLEDVFLYTVDDLQQIANSNLEDRLKEKVIAEKIIQIRSVDFLEWINNIPNEEVIKNFRSQANLLKDELLQIALRKLKSGSNPDLVVEELADKLTNKLLHQSLENIKKPAKSKETSENIVGKDTKKHTKIGN</sequence>
<dbReference type="PATRIC" id="fig|1125411.7.peg.532"/>
<dbReference type="PIRSF" id="PIRSF000445">
    <property type="entry name" value="4pyrrol_synth_GluRdtase"/>
    <property type="match status" value="1"/>
</dbReference>
<dbReference type="InterPro" id="IPR036343">
    <property type="entry name" value="GluRdtase_N_sf"/>
</dbReference>
<dbReference type="SUPFAM" id="SSF69075">
    <property type="entry name" value="Glutamyl tRNA-reductase dimerization domain"/>
    <property type="match status" value="1"/>
</dbReference>
<evidence type="ECO:0000256" key="9">
    <source>
        <dbReference type="HAMAP-Rule" id="MF_00087"/>
    </source>
</evidence>
<evidence type="ECO:0000256" key="10">
    <source>
        <dbReference type="PIRSR" id="PIRSR000445-1"/>
    </source>
</evidence>
<organism evidence="19 20">
    <name type="scientific">Candidatus Pseudothioglobus singularis PS1</name>
    <dbReference type="NCBI Taxonomy" id="1125411"/>
    <lineage>
        <taxon>Bacteria</taxon>
        <taxon>Pseudomonadati</taxon>
        <taxon>Pseudomonadota</taxon>
        <taxon>Gammaproteobacteria</taxon>
        <taxon>Candidatus Pseudothioglobaceae</taxon>
        <taxon>Candidatus Pseudothioglobus</taxon>
    </lineage>
</organism>
<dbReference type="RefSeq" id="WP_053819821.1">
    <property type="nucleotide sequence ID" value="NZ_CP006911.1"/>
</dbReference>
<dbReference type="Gene3D" id="3.30.460.30">
    <property type="entry name" value="Glutamyl-tRNA reductase, N-terminal domain"/>
    <property type="match status" value="1"/>
</dbReference>
<feature type="compositionally biased region" description="Basic and acidic residues" evidence="15">
    <location>
        <begin position="397"/>
        <end position="413"/>
    </location>
</feature>
<feature type="binding site" evidence="9 12">
    <location>
        <begin position="189"/>
        <end position="194"/>
    </location>
    <ligand>
        <name>NADP(+)</name>
        <dbReference type="ChEBI" id="CHEBI:58349"/>
    </ligand>
</feature>
<feature type="domain" description="Tetrapyrrole biosynthesis glutamyl-tRNA reductase dimerisation" evidence="16">
    <location>
        <begin position="321"/>
        <end position="407"/>
    </location>
</feature>
<accession>A0A0M4LCS8</accession>
<comment type="function">
    <text evidence="9">Catalyzes the NADPH-dependent reduction of glutamyl-tRNA(Glu) to glutamate 1-semialdehyde (GSA).</text>
</comment>
<feature type="binding site" evidence="9 11">
    <location>
        <begin position="114"/>
        <end position="116"/>
    </location>
    <ligand>
        <name>substrate</name>
    </ligand>
</feature>
<evidence type="ECO:0000256" key="13">
    <source>
        <dbReference type="PIRSR" id="PIRSR000445-4"/>
    </source>
</evidence>
<feature type="site" description="Important for activity" evidence="9 13">
    <location>
        <position position="99"/>
    </location>
</feature>
<dbReference type="InterPro" id="IPR036453">
    <property type="entry name" value="GluRdtase_dimer_dom_sf"/>
</dbReference>
<feature type="domain" description="Quinate/shikimate 5-dehydrogenase/glutamyl-tRNA reductase" evidence="17">
    <location>
        <begin position="172"/>
        <end position="306"/>
    </location>
</feature>
<evidence type="ECO:0000259" key="18">
    <source>
        <dbReference type="Pfam" id="PF05201"/>
    </source>
</evidence>
<evidence type="ECO:0000256" key="6">
    <source>
        <dbReference type="ARBA" id="ARBA00023244"/>
    </source>
</evidence>
<comment type="catalytic activity">
    <reaction evidence="7 9 14">
        <text>(S)-4-amino-5-oxopentanoate + tRNA(Glu) + NADP(+) = L-glutamyl-tRNA(Glu) + NADPH + H(+)</text>
        <dbReference type="Rhea" id="RHEA:12344"/>
        <dbReference type="Rhea" id="RHEA-COMP:9663"/>
        <dbReference type="Rhea" id="RHEA-COMP:9680"/>
        <dbReference type="ChEBI" id="CHEBI:15378"/>
        <dbReference type="ChEBI" id="CHEBI:57501"/>
        <dbReference type="ChEBI" id="CHEBI:57783"/>
        <dbReference type="ChEBI" id="CHEBI:58349"/>
        <dbReference type="ChEBI" id="CHEBI:78442"/>
        <dbReference type="ChEBI" id="CHEBI:78520"/>
        <dbReference type="EC" id="1.2.1.70"/>
    </reaction>
</comment>
<comment type="miscellaneous">
    <text evidence="9">During catalysis, the active site Cys acts as a nucleophile attacking the alpha-carbonyl group of tRNA-bound glutamate with the formation of a thioester intermediate between enzyme and glutamate, and the concomitant release of tRNA(Glu). The thioester intermediate is finally reduced by direct hydride transfer from NADPH, to form the product GSA.</text>
</comment>
<dbReference type="Gene3D" id="3.40.50.720">
    <property type="entry name" value="NAD(P)-binding Rossmann-like Domain"/>
    <property type="match status" value="1"/>
</dbReference>
<keyword evidence="20" id="KW-1185">Reference proteome</keyword>
<evidence type="ECO:0000256" key="2">
    <source>
        <dbReference type="ARBA" id="ARBA00005916"/>
    </source>
</evidence>
<comment type="pathway">
    <text evidence="1 9 14">Porphyrin-containing compound metabolism; protoporphyrin-IX biosynthesis; 5-aminolevulinate from L-glutamyl-tRNA(Glu): step 1/2.</text>
</comment>
<feature type="binding site" evidence="9 11">
    <location>
        <begin position="50"/>
        <end position="53"/>
    </location>
    <ligand>
        <name>substrate</name>
    </ligand>
</feature>
<protein>
    <recommendedName>
        <fullName evidence="8 9">Glutamyl-tRNA reductase</fullName>
        <shortName evidence="9">GluTR</shortName>
        <ecNumber evidence="3 9">1.2.1.70</ecNumber>
    </recommendedName>
</protein>
<dbReference type="STRING" id="1125411.W908_02710"/>
<feature type="binding site" evidence="9 11">
    <location>
        <position position="109"/>
    </location>
    <ligand>
        <name>substrate</name>
    </ligand>
</feature>
<feature type="region of interest" description="Disordered" evidence="15">
    <location>
        <begin position="397"/>
        <end position="422"/>
    </location>
</feature>
<keyword evidence="5 9" id="KW-0560">Oxidoreductase</keyword>
<evidence type="ECO:0000256" key="5">
    <source>
        <dbReference type="ARBA" id="ARBA00023002"/>
    </source>
</evidence>
<comment type="domain">
    <text evidence="9">Possesses an unusual extended V-shaped dimeric structure with each monomer consisting of three distinct domains arranged along a curved 'spinal' alpha-helix. The N-terminal catalytic domain specifically recognizes the glutamate moiety of the substrate. The second domain is the NADPH-binding domain, and the third C-terminal domain is responsible for dimerization.</text>
</comment>
<dbReference type="NCBIfam" id="TIGR01035">
    <property type="entry name" value="hemA"/>
    <property type="match status" value="1"/>
</dbReference>
<dbReference type="InterPro" id="IPR015895">
    <property type="entry name" value="4pyrrol_synth_GluRdtase_N"/>
</dbReference>
<dbReference type="FunFam" id="3.30.460.30:FF:000001">
    <property type="entry name" value="Glutamyl-tRNA reductase"/>
    <property type="match status" value="1"/>
</dbReference>
<dbReference type="PANTHER" id="PTHR43013:SF1">
    <property type="entry name" value="GLUTAMYL-TRNA REDUCTASE"/>
    <property type="match status" value="1"/>
</dbReference>
<evidence type="ECO:0000313" key="20">
    <source>
        <dbReference type="Proteomes" id="UP000068905"/>
    </source>
</evidence>
<evidence type="ECO:0000259" key="17">
    <source>
        <dbReference type="Pfam" id="PF01488"/>
    </source>
</evidence>
<dbReference type="FunFam" id="3.40.50.720:FF:000031">
    <property type="entry name" value="Glutamyl-tRNA reductase"/>
    <property type="match status" value="1"/>
</dbReference>
<dbReference type="InterPro" id="IPR036291">
    <property type="entry name" value="NAD(P)-bd_dom_sf"/>
</dbReference>
<dbReference type="SUPFAM" id="SSF69742">
    <property type="entry name" value="Glutamyl tRNA-reductase catalytic, N-terminal domain"/>
    <property type="match status" value="1"/>
</dbReference>
<dbReference type="PANTHER" id="PTHR43013">
    <property type="entry name" value="GLUTAMYL-TRNA REDUCTASE"/>
    <property type="match status" value="1"/>
</dbReference>
<keyword evidence="4 9" id="KW-0521">NADP</keyword>
<proteinExistence type="inferred from homology"/>
<evidence type="ECO:0000313" key="19">
    <source>
        <dbReference type="EMBL" id="ALE01607.1"/>
    </source>
</evidence>
<dbReference type="UniPathway" id="UPA00251">
    <property type="reaction ID" value="UER00316"/>
</dbReference>
<dbReference type="AlphaFoldDB" id="A0A0M4LCS8"/>
<feature type="binding site" evidence="9 11">
    <location>
        <position position="120"/>
    </location>
    <ligand>
        <name>substrate</name>
    </ligand>
</feature>
<name>A0A0M4LCS8_9GAMM</name>
<evidence type="ECO:0000256" key="7">
    <source>
        <dbReference type="ARBA" id="ARBA00047464"/>
    </source>
</evidence>
<dbReference type="CDD" id="cd05213">
    <property type="entry name" value="NAD_bind_Glutamyl_tRNA_reduct"/>
    <property type="match status" value="1"/>
</dbReference>
<comment type="similarity">
    <text evidence="2 9 14">Belongs to the glutamyl-tRNA reductase family.</text>
</comment>
<dbReference type="GO" id="GO:0008883">
    <property type="term" value="F:glutamyl-tRNA reductase activity"/>
    <property type="evidence" value="ECO:0007669"/>
    <property type="project" value="UniProtKB-UniRule"/>
</dbReference>
<evidence type="ECO:0000256" key="4">
    <source>
        <dbReference type="ARBA" id="ARBA00022857"/>
    </source>
</evidence>
<dbReference type="Pfam" id="PF00745">
    <property type="entry name" value="GlutR_dimer"/>
    <property type="match status" value="1"/>
</dbReference>
<dbReference type="GO" id="GO:0050661">
    <property type="term" value="F:NADP binding"/>
    <property type="evidence" value="ECO:0007669"/>
    <property type="project" value="InterPro"/>
</dbReference>